<protein>
    <submittedName>
        <fullName evidence="2">Lrp/AsnC ligand binding domain-containing protein</fullName>
    </submittedName>
</protein>
<dbReference type="InterPro" id="IPR050684">
    <property type="entry name" value="HTH-Siroheme_Decarb"/>
</dbReference>
<accession>A0A5B9D9G5</accession>
<evidence type="ECO:0000259" key="1">
    <source>
        <dbReference type="Pfam" id="PF01037"/>
    </source>
</evidence>
<keyword evidence="3" id="KW-1185">Reference proteome</keyword>
<dbReference type="Gene3D" id="3.30.70.920">
    <property type="match status" value="2"/>
</dbReference>
<name>A0A5B9D9G5_9ARCH</name>
<reference evidence="2 3" key="2">
    <citation type="journal article" date="2024" name="Int. J. Syst. Evol. Microbiol.">
        <title>Promethearchaeum syntrophicum gen. nov., sp. nov., an anaerobic, obligately syntrophic archaeon, the first isolate of the lineage 'Asgard' archaea, and proposal of the new archaeal phylum Promethearchaeota phyl. nov. and kingdom Promethearchaeati regn. nov.</title>
        <authorList>
            <person name="Imachi H."/>
            <person name="Nobu M.K."/>
            <person name="Kato S."/>
            <person name="Takaki Y."/>
            <person name="Miyazaki M."/>
            <person name="Miyata M."/>
            <person name="Ogawara M."/>
            <person name="Saito Y."/>
            <person name="Sakai S."/>
            <person name="Tahara Y.O."/>
            <person name="Takano Y."/>
            <person name="Tasumi E."/>
            <person name="Uematsu K."/>
            <person name="Yoshimura T."/>
            <person name="Itoh T."/>
            <person name="Ohkuma M."/>
            <person name="Takai K."/>
        </authorList>
    </citation>
    <scope>NUCLEOTIDE SEQUENCE [LARGE SCALE GENOMIC DNA]</scope>
    <source>
        <strain evidence="2 3">MK-D1</strain>
    </source>
</reference>
<dbReference type="KEGG" id="psyt:DSAG12_01323"/>
<dbReference type="InterPro" id="IPR019887">
    <property type="entry name" value="Tscrpt_reg_AsnC/Lrp_C"/>
</dbReference>
<dbReference type="GeneID" id="41329315"/>
<gene>
    <name evidence="2" type="ORF">DSAG12_01323</name>
</gene>
<dbReference type="Pfam" id="PF01037">
    <property type="entry name" value="AsnC_trans_reg"/>
    <property type="match status" value="2"/>
</dbReference>
<dbReference type="SUPFAM" id="SSF54909">
    <property type="entry name" value="Dimeric alpha+beta barrel"/>
    <property type="match status" value="1"/>
</dbReference>
<proteinExistence type="predicted"/>
<feature type="domain" description="Transcription regulator AsnC/Lrp ligand binding" evidence="1">
    <location>
        <begin position="72"/>
        <end position="139"/>
    </location>
</feature>
<reference evidence="2 3" key="1">
    <citation type="journal article" date="2020" name="Nature">
        <title>Isolation of an archaeon at the prokaryote-eukaryote interface.</title>
        <authorList>
            <person name="Imachi H."/>
            <person name="Nobu M.K."/>
            <person name="Nakahara N."/>
            <person name="Morono Y."/>
            <person name="Ogawara M."/>
            <person name="Takaki Y."/>
            <person name="Takano Y."/>
            <person name="Uematsu K."/>
            <person name="Ikuta T."/>
            <person name="Ito M."/>
            <person name="Matsui Y."/>
            <person name="Miyazaki M."/>
            <person name="Murata K."/>
            <person name="Saito Y."/>
            <person name="Sakai S."/>
            <person name="Song C."/>
            <person name="Tasumi E."/>
            <person name="Yamanaka Y."/>
            <person name="Yamaguchi T."/>
            <person name="Kamagata Y."/>
            <person name="Tamaki H."/>
            <person name="Takai K."/>
        </authorList>
    </citation>
    <scope>NUCLEOTIDE SEQUENCE [LARGE SCALE GENOMIC DNA]</scope>
    <source>
        <strain evidence="2 3">MK-D1</strain>
    </source>
</reference>
<evidence type="ECO:0000313" key="3">
    <source>
        <dbReference type="Proteomes" id="UP000321408"/>
    </source>
</evidence>
<dbReference type="GO" id="GO:0003677">
    <property type="term" value="F:DNA binding"/>
    <property type="evidence" value="ECO:0007669"/>
    <property type="project" value="UniProtKB-KW"/>
</dbReference>
<evidence type="ECO:0000313" key="2">
    <source>
        <dbReference type="EMBL" id="QEE15497.1"/>
    </source>
</evidence>
<dbReference type="InterPro" id="IPR011008">
    <property type="entry name" value="Dimeric_a/b-barrel"/>
</dbReference>
<dbReference type="PANTHER" id="PTHR43413:SF6">
    <property type="entry name" value="REGULATORY PROTEIN ASNC"/>
    <property type="match status" value="1"/>
</dbReference>
<dbReference type="RefSeq" id="WP_147662404.1">
    <property type="nucleotide sequence ID" value="NZ_CP042905.2"/>
</dbReference>
<dbReference type="PANTHER" id="PTHR43413">
    <property type="entry name" value="TRANSCRIPTIONAL REGULATOR, ASNC FAMILY"/>
    <property type="match status" value="1"/>
</dbReference>
<organism evidence="2 3">
    <name type="scientific">Promethearchaeum syntrophicum</name>
    <dbReference type="NCBI Taxonomy" id="2594042"/>
    <lineage>
        <taxon>Archaea</taxon>
        <taxon>Promethearchaeati</taxon>
        <taxon>Promethearchaeota</taxon>
        <taxon>Promethearchaeia</taxon>
        <taxon>Promethearchaeales</taxon>
        <taxon>Promethearchaeaceae</taxon>
        <taxon>Promethearchaeum</taxon>
    </lineage>
</organism>
<dbReference type="AlphaFoldDB" id="A0A5B9D9G5"/>
<sequence length="333" mass="39171">MQIFGKISNKMRLLEALYLNSRVKMSRLSEDFHLSRQSISTMRKNLWEKNIIASPAIILNQRMLHMENYIMEIKTNPTEPEVLSKLKKIPEVTSVDGIIGTYALIVKFEVRSKQRFAEILSELDKQIAQSSFQSYRIIETIEIFKIGGFQFGSDDSVISINEKKWGILDLLKKNYNLKLWPERKDDEFFSAEEKKKMNKINLSRELDGLLKERIIKGFSISFHHLSGSKYIFEDFQMKFYMRIKPQNIGSYNELARKLVYEPNVIDLYRTGEDFGLFAVIRAKNLFEFQKFIYHLYTDFKIKDTFTTVVIDEHFPAIFPPTLNIAKTIYENMS</sequence>
<dbReference type="EMBL" id="CP042905">
    <property type="protein sequence ID" value="QEE15497.1"/>
    <property type="molecule type" value="Genomic_DNA"/>
</dbReference>
<dbReference type="Proteomes" id="UP000321408">
    <property type="component" value="Chromosome"/>
</dbReference>
<feature type="domain" description="Transcription regulator AsnC/Lrp ligand binding" evidence="1">
    <location>
        <begin position="245"/>
        <end position="311"/>
    </location>
</feature>